<keyword evidence="1" id="KW-0862">Zinc</keyword>
<proteinExistence type="predicted"/>
<reference evidence="4" key="1">
    <citation type="submission" date="2022-10" db="EMBL/GenBank/DDBJ databases">
        <title>Tapping the CABI collections for fungal endophytes: first genome assemblies for Collariella, Neodidymelliopsis, Ascochyta clinopodiicola, Didymella pomorum, Didymosphaeria variabile, Neocosmospora piperis and Neocucurbitaria cava.</title>
        <authorList>
            <person name="Hill R."/>
        </authorList>
    </citation>
    <scope>NUCLEOTIDE SEQUENCE</scope>
    <source>
        <strain evidence="4">IMI 355082</strain>
    </source>
</reference>
<evidence type="ECO:0000256" key="2">
    <source>
        <dbReference type="SAM" id="MobiDB-lite"/>
    </source>
</evidence>
<feature type="domain" description="C3H1-type" evidence="3">
    <location>
        <begin position="135"/>
        <end position="164"/>
    </location>
</feature>
<dbReference type="PROSITE" id="PS50103">
    <property type="entry name" value="ZF_C3H1"/>
    <property type="match status" value="1"/>
</dbReference>
<feature type="compositionally biased region" description="Polar residues" evidence="2">
    <location>
        <begin position="282"/>
        <end position="298"/>
    </location>
</feature>
<evidence type="ECO:0000313" key="4">
    <source>
        <dbReference type="EMBL" id="KAJ4396262.1"/>
    </source>
</evidence>
<feature type="zinc finger region" description="C3H1-type" evidence="1">
    <location>
        <begin position="135"/>
        <end position="164"/>
    </location>
</feature>
<dbReference type="Proteomes" id="UP001140453">
    <property type="component" value="Unassembled WGS sequence"/>
</dbReference>
<comment type="caution">
    <text evidence="4">The sequence shown here is derived from an EMBL/GenBank/DDBJ whole genome shotgun (WGS) entry which is preliminary data.</text>
</comment>
<dbReference type="GO" id="GO:0008270">
    <property type="term" value="F:zinc ion binding"/>
    <property type="evidence" value="ECO:0007669"/>
    <property type="project" value="UniProtKB-KW"/>
</dbReference>
<name>A0A9W8YZW1_9PEZI</name>
<feature type="region of interest" description="Disordered" evidence="2">
    <location>
        <begin position="248"/>
        <end position="272"/>
    </location>
</feature>
<dbReference type="InterPro" id="IPR000571">
    <property type="entry name" value="Znf_CCCH"/>
</dbReference>
<gene>
    <name evidence="4" type="ORF">N0V93_000481</name>
</gene>
<keyword evidence="1" id="KW-0479">Metal-binding</keyword>
<sequence length="372" mass="39113">MFPARGIVISDADMERAMAYCFDRGNGQYTRLVPVDVLPFSLRDFPARLTSDEGMIVLPVPRNVGPDGQSANTQMIPHVAVHNVTPPVSPTGTAQGGSTDLIQNRIDNIVAAAPSATSGSRLLARSTVAGNGTGRREKVYCDKWIHDGTCAFTQQGCKFKHEMPMDKETQQSLGLFHGLPAWYRKQEAERVMHLDDRPIPLGGGAVGYYGIAPVGGNFGNNGGAFGAGAGAASRTQNWRRIEAAPGVIADDEGSSPMSGCSDSRGGFGRGRNSTRVATYRTTNNFGPIGPPSQSTGNLSKGVGGYRRRTNTAASFDLFSAGGAPLREAQRDGIASRGGVRIANNPFDALEDYASAASNTGSDKGKGSGEAID</sequence>
<protein>
    <recommendedName>
        <fullName evidence="3">C3H1-type domain-containing protein</fullName>
    </recommendedName>
</protein>
<evidence type="ECO:0000313" key="5">
    <source>
        <dbReference type="Proteomes" id="UP001140453"/>
    </source>
</evidence>
<keyword evidence="1" id="KW-0863">Zinc-finger</keyword>
<keyword evidence="5" id="KW-1185">Reference proteome</keyword>
<organism evidence="4 5">
    <name type="scientific">Gnomoniopsis smithogilvyi</name>
    <dbReference type="NCBI Taxonomy" id="1191159"/>
    <lineage>
        <taxon>Eukaryota</taxon>
        <taxon>Fungi</taxon>
        <taxon>Dikarya</taxon>
        <taxon>Ascomycota</taxon>
        <taxon>Pezizomycotina</taxon>
        <taxon>Sordariomycetes</taxon>
        <taxon>Sordariomycetidae</taxon>
        <taxon>Diaporthales</taxon>
        <taxon>Gnomoniaceae</taxon>
        <taxon>Gnomoniopsis</taxon>
    </lineage>
</organism>
<evidence type="ECO:0000256" key="1">
    <source>
        <dbReference type="PROSITE-ProRule" id="PRU00723"/>
    </source>
</evidence>
<evidence type="ECO:0000259" key="3">
    <source>
        <dbReference type="PROSITE" id="PS50103"/>
    </source>
</evidence>
<dbReference type="AlphaFoldDB" id="A0A9W8YZW1"/>
<feature type="region of interest" description="Disordered" evidence="2">
    <location>
        <begin position="282"/>
        <end position="301"/>
    </location>
</feature>
<dbReference type="EMBL" id="JAPEVB010000001">
    <property type="protein sequence ID" value="KAJ4396262.1"/>
    <property type="molecule type" value="Genomic_DNA"/>
</dbReference>
<dbReference type="OrthoDB" id="5355510at2759"/>
<accession>A0A9W8YZW1</accession>